<keyword evidence="1" id="KW-0812">Transmembrane</keyword>
<name>A0A8S5PFS2_9CAUD</name>
<proteinExistence type="predicted"/>
<evidence type="ECO:0000313" key="2">
    <source>
        <dbReference type="EMBL" id="DAE05291.1"/>
    </source>
</evidence>
<keyword evidence="1" id="KW-0472">Membrane</keyword>
<evidence type="ECO:0000256" key="1">
    <source>
        <dbReference type="SAM" id="Phobius"/>
    </source>
</evidence>
<reference evidence="2" key="1">
    <citation type="journal article" date="2021" name="Proc. Natl. Acad. Sci. U.S.A.">
        <title>A Catalog of Tens of Thousands of Viruses from Human Metagenomes Reveals Hidden Associations with Chronic Diseases.</title>
        <authorList>
            <person name="Tisza M.J."/>
            <person name="Buck C.B."/>
        </authorList>
    </citation>
    <scope>NUCLEOTIDE SEQUENCE</scope>
    <source>
        <strain evidence="2">CtWKa2</strain>
    </source>
</reference>
<dbReference type="EMBL" id="BK015407">
    <property type="protein sequence ID" value="DAE05291.1"/>
    <property type="molecule type" value="Genomic_DNA"/>
</dbReference>
<protein>
    <submittedName>
        <fullName evidence="2">Uncharacterized protein</fullName>
    </submittedName>
</protein>
<accession>A0A8S5PFS2</accession>
<keyword evidence="1" id="KW-1133">Transmembrane helix</keyword>
<organism evidence="2">
    <name type="scientific">Siphoviridae sp. ctWKa2</name>
    <dbReference type="NCBI Taxonomy" id="2825537"/>
    <lineage>
        <taxon>Viruses</taxon>
        <taxon>Duplodnaviria</taxon>
        <taxon>Heunggongvirae</taxon>
        <taxon>Uroviricota</taxon>
        <taxon>Caudoviricetes</taxon>
    </lineage>
</organism>
<feature type="transmembrane region" description="Helical" evidence="1">
    <location>
        <begin position="33"/>
        <end position="54"/>
    </location>
</feature>
<sequence length="60" mass="6412">MNNKGIFGLVNYEDTPLEVKYSDSTLGIVAKSLAQGIVDGTLMIGTIAVVSGYAKLFMKK</sequence>